<sequence>MDNTALLWSAIQKLLAAVVQIASCTIVNHETVRYEVERATAVASRVLASGASPQEQHLIMVLRKCSSLLNRVVTARLAVMSSSKAELRRSRLPKDKLGILESWFVDHRKHPYLNPICTERLMRATSLTRLQLQNWVSNRRRKEKQMKVAPEIMALLN</sequence>
<feature type="chain" id="PRO_5046377911" description="Homeobox domain-containing protein" evidence="5">
    <location>
        <begin position="17"/>
        <end position="157"/>
    </location>
</feature>
<evidence type="ECO:0000313" key="8">
    <source>
        <dbReference type="Proteomes" id="UP001497383"/>
    </source>
</evidence>
<comment type="subcellular location">
    <subcellularLocation>
        <location evidence="4">Nucleus</location>
    </subcellularLocation>
</comment>
<gene>
    <name evidence="7" type="ORF">LODBEIA_P38540</name>
</gene>
<dbReference type="InterPro" id="IPR009057">
    <property type="entry name" value="Homeodomain-like_sf"/>
</dbReference>
<dbReference type="CDD" id="cd00086">
    <property type="entry name" value="homeodomain"/>
    <property type="match status" value="1"/>
</dbReference>
<dbReference type="PANTHER" id="PTHR11850">
    <property type="entry name" value="HOMEOBOX PROTEIN TRANSCRIPTION FACTORS"/>
    <property type="match status" value="1"/>
</dbReference>
<reference evidence="7 8" key="1">
    <citation type="submission" date="2024-03" db="EMBL/GenBank/DDBJ databases">
        <authorList>
            <person name="Brejova B."/>
        </authorList>
    </citation>
    <scope>NUCLEOTIDE SEQUENCE [LARGE SCALE GENOMIC DNA]</scope>
    <source>
        <strain evidence="7 8">CBS 14171</strain>
    </source>
</reference>
<evidence type="ECO:0000256" key="3">
    <source>
        <dbReference type="ARBA" id="ARBA00023242"/>
    </source>
</evidence>
<dbReference type="SMART" id="SM00389">
    <property type="entry name" value="HOX"/>
    <property type="match status" value="1"/>
</dbReference>
<name>A0ABP0ZTZ5_9ASCO</name>
<feature type="domain" description="Homeobox" evidence="6">
    <location>
        <begin position="83"/>
        <end position="146"/>
    </location>
</feature>
<proteinExistence type="predicted"/>
<evidence type="ECO:0000256" key="5">
    <source>
        <dbReference type="SAM" id="SignalP"/>
    </source>
</evidence>
<keyword evidence="1 4" id="KW-0238">DNA-binding</keyword>
<dbReference type="InterPro" id="IPR001356">
    <property type="entry name" value="HD"/>
</dbReference>
<protein>
    <recommendedName>
        <fullName evidence="6">Homeobox domain-containing protein</fullName>
    </recommendedName>
</protein>
<dbReference type="InterPro" id="IPR050224">
    <property type="entry name" value="TALE_homeobox"/>
</dbReference>
<feature type="DNA-binding region" description="Homeobox" evidence="4">
    <location>
        <begin position="85"/>
        <end position="147"/>
    </location>
</feature>
<evidence type="ECO:0000256" key="4">
    <source>
        <dbReference type="PROSITE-ProRule" id="PRU00108"/>
    </source>
</evidence>
<keyword evidence="8" id="KW-1185">Reference proteome</keyword>
<keyword evidence="5" id="KW-0732">Signal</keyword>
<evidence type="ECO:0000256" key="2">
    <source>
        <dbReference type="ARBA" id="ARBA00023155"/>
    </source>
</evidence>
<keyword evidence="3 4" id="KW-0539">Nucleus</keyword>
<dbReference type="Proteomes" id="UP001497383">
    <property type="component" value="Chromosome 4"/>
</dbReference>
<evidence type="ECO:0000256" key="1">
    <source>
        <dbReference type="ARBA" id="ARBA00023125"/>
    </source>
</evidence>
<keyword evidence="2 4" id="KW-0371">Homeobox</keyword>
<organism evidence="7 8">
    <name type="scientific">Lodderomyces beijingensis</name>
    <dbReference type="NCBI Taxonomy" id="1775926"/>
    <lineage>
        <taxon>Eukaryota</taxon>
        <taxon>Fungi</taxon>
        <taxon>Dikarya</taxon>
        <taxon>Ascomycota</taxon>
        <taxon>Saccharomycotina</taxon>
        <taxon>Pichiomycetes</taxon>
        <taxon>Debaryomycetaceae</taxon>
        <taxon>Candida/Lodderomyces clade</taxon>
        <taxon>Lodderomyces</taxon>
    </lineage>
</organism>
<dbReference type="InterPro" id="IPR008422">
    <property type="entry name" value="KN_HD"/>
</dbReference>
<feature type="signal peptide" evidence="5">
    <location>
        <begin position="1"/>
        <end position="16"/>
    </location>
</feature>
<accession>A0ABP0ZTZ5</accession>
<dbReference type="EMBL" id="OZ022408">
    <property type="protein sequence ID" value="CAK9439754.1"/>
    <property type="molecule type" value="Genomic_DNA"/>
</dbReference>
<dbReference type="GeneID" id="92209050"/>
<evidence type="ECO:0000313" key="7">
    <source>
        <dbReference type="EMBL" id="CAK9439754.1"/>
    </source>
</evidence>
<evidence type="ECO:0000259" key="6">
    <source>
        <dbReference type="PROSITE" id="PS50071"/>
    </source>
</evidence>
<dbReference type="Gene3D" id="1.10.10.60">
    <property type="entry name" value="Homeodomain-like"/>
    <property type="match status" value="1"/>
</dbReference>
<dbReference type="PROSITE" id="PS50071">
    <property type="entry name" value="HOMEOBOX_2"/>
    <property type="match status" value="1"/>
</dbReference>
<dbReference type="SUPFAM" id="SSF46689">
    <property type="entry name" value="Homeodomain-like"/>
    <property type="match status" value="1"/>
</dbReference>
<dbReference type="RefSeq" id="XP_066830792.1">
    <property type="nucleotide sequence ID" value="XM_066974010.1"/>
</dbReference>
<dbReference type="Pfam" id="PF05920">
    <property type="entry name" value="Homeobox_KN"/>
    <property type="match status" value="1"/>
</dbReference>